<gene>
    <name evidence="2" type="ORF">TTEB3V08_LOCUS7963</name>
</gene>
<evidence type="ECO:0000313" key="2">
    <source>
        <dbReference type="EMBL" id="CAD7460017.1"/>
    </source>
</evidence>
<accession>A0A7R9IKC4</accession>
<dbReference type="InterPro" id="IPR029044">
    <property type="entry name" value="Nucleotide-diphossugar_trans"/>
</dbReference>
<dbReference type="AlphaFoldDB" id="A0A7R9IKC4"/>
<protein>
    <submittedName>
        <fullName evidence="2">Uncharacterized protein</fullName>
    </submittedName>
</protein>
<proteinExistence type="predicted"/>
<dbReference type="EMBL" id="OE003323">
    <property type="protein sequence ID" value="CAD7460017.1"/>
    <property type="molecule type" value="Genomic_DNA"/>
</dbReference>
<reference evidence="2" key="1">
    <citation type="submission" date="2020-11" db="EMBL/GenBank/DDBJ databases">
        <authorList>
            <person name="Tran Van P."/>
        </authorList>
    </citation>
    <scope>NUCLEOTIDE SEQUENCE</scope>
</reference>
<organism evidence="2">
    <name type="scientific">Timema tahoe</name>
    <dbReference type="NCBI Taxonomy" id="61484"/>
    <lineage>
        <taxon>Eukaryota</taxon>
        <taxon>Metazoa</taxon>
        <taxon>Ecdysozoa</taxon>
        <taxon>Arthropoda</taxon>
        <taxon>Hexapoda</taxon>
        <taxon>Insecta</taxon>
        <taxon>Pterygota</taxon>
        <taxon>Neoptera</taxon>
        <taxon>Polyneoptera</taxon>
        <taxon>Phasmatodea</taxon>
        <taxon>Timematodea</taxon>
        <taxon>Timematoidea</taxon>
        <taxon>Timematidae</taxon>
        <taxon>Timema</taxon>
    </lineage>
</organism>
<evidence type="ECO:0000256" key="1">
    <source>
        <dbReference type="SAM" id="MobiDB-lite"/>
    </source>
</evidence>
<dbReference type="Gene3D" id="3.90.550.10">
    <property type="entry name" value="Spore Coat Polysaccharide Biosynthesis Protein SpsA, Chain A"/>
    <property type="match status" value="1"/>
</dbReference>
<feature type="compositionally biased region" description="Basic and acidic residues" evidence="1">
    <location>
        <begin position="1"/>
        <end position="14"/>
    </location>
</feature>
<sequence length="76" mass="9103">MEDTQLIKEEHPHQTLDNTMKKKKKYNMESLEELGMVKTPEDQLVREEGYKTHAFNVLVSNRLSYHRDIPDTRHHL</sequence>
<feature type="region of interest" description="Disordered" evidence="1">
    <location>
        <begin position="1"/>
        <end position="22"/>
    </location>
</feature>
<name>A0A7R9IKC4_9NEOP</name>